<evidence type="ECO:0000256" key="3">
    <source>
        <dbReference type="RuleBase" id="RU367091"/>
    </source>
</evidence>
<dbReference type="OrthoDB" id="124397at2759"/>
<dbReference type="Proteomes" id="UP000283530">
    <property type="component" value="Unassembled WGS sequence"/>
</dbReference>
<dbReference type="AlphaFoldDB" id="A0A3S3N7I3"/>
<sequence>MVWGSRGNPVKEAGVGGGEWWRRGLGLSLSRTQAQSPSLSQRPQIRSPHRQRTQVSDPNSATMVAIAAMDCQHFDVAEARLEGMLLEAKGSCAELEKAYTHLLEDNPLDQVLYTLGSSENLQMAKKYYASTINLTGGKNSRALFGICLCSAAISQLARGQNREENETSELPSLAATALMKDYKHRTPSKFPLLTSTLKNMKLLS</sequence>
<dbReference type="PANTHER" id="PTHR12760">
    <property type="entry name" value="TETRATRICOPEPTIDE REPEAT PROTEIN"/>
    <property type="match status" value="1"/>
</dbReference>
<evidence type="ECO:0000313" key="6">
    <source>
        <dbReference type="EMBL" id="RWR82212.1"/>
    </source>
</evidence>
<comment type="subunit">
    <text evidence="3">Component of the ER membrane protein complex (EMC).</text>
</comment>
<dbReference type="Pfam" id="PF22890">
    <property type="entry name" value="TPR_EMC2"/>
    <property type="match status" value="1"/>
</dbReference>
<feature type="domain" description="EMC2 TPR-like" evidence="5">
    <location>
        <begin position="73"/>
        <end position="113"/>
    </location>
</feature>
<dbReference type="EMBL" id="QPKB01000004">
    <property type="protein sequence ID" value="RWR82212.1"/>
    <property type="molecule type" value="Genomic_DNA"/>
</dbReference>
<comment type="function">
    <text evidence="3">Part of the endoplasmic reticulum membrane protein complex (EMC) that enables the energy-independent insertion into endoplasmic reticulum membranes of newly synthesized membrane proteins.</text>
</comment>
<evidence type="ECO:0000256" key="2">
    <source>
        <dbReference type="ARBA" id="ARBA00022803"/>
    </source>
</evidence>
<keyword evidence="3" id="KW-0472">Membrane</keyword>
<dbReference type="InterPro" id="IPR055217">
    <property type="entry name" value="TPR_EMC2"/>
</dbReference>
<keyword evidence="2" id="KW-0802">TPR repeat</keyword>
<comment type="similarity">
    <text evidence="3">Belongs to the EMC2 family.</text>
</comment>
<keyword evidence="1" id="KW-0677">Repeat</keyword>
<comment type="subcellular location">
    <subcellularLocation>
        <location evidence="3">Endoplasmic reticulum membrane</location>
        <topology evidence="3">Peripheral membrane protein</topology>
        <orientation evidence="3">Cytoplasmic side</orientation>
    </subcellularLocation>
</comment>
<evidence type="ECO:0000313" key="7">
    <source>
        <dbReference type="Proteomes" id="UP000283530"/>
    </source>
</evidence>
<dbReference type="GO" id="GO:0072546">
    <property type="term" value="C:EMC complex"/>
    <property type="evidence" value="ECO:0007669"/>
    <property type="project" value="UniProtKB-UniRule"/>
</dbReference>
<organism evidence="6 7">
    <name type="scientific">Cinnamomum micranthum f. kanehirae</name>
    <dbReference type="NCBI Taxonomy" id="337451"/>
    <lineage>
        <taxon>Eukaryota</taxon>
        <taxon>Viridiplantae</taxon>
        <taxon>Streptophyta</taxon>
        <taxon>Embryophyta</taxon>
        <taxon>Tracheophyta</taxon>
        <taxon>Spermatophyta</taxon>
        <taxon>Magnoliopsida</taxon>
        <taxon>Magnoliidae</taxon>
        <taxon>Laurales</taxon>
        <taxon>Lauraceae</taxon>
        <taxon>Cinnamomum</taxon>
    </lineage>
</organism>
<evidence type="ECO:0000259" key="5">
    <source>
        <dbReference type="Pfam" id="PF22890"/>
    </source>
</evidence>
<accession>A0A3S3N7I3</accession>
<dbReference type="InterPro" id="IPR039856">
    <property type="entry name" value="EMC2-like"/>
</dbReference>
<protein>
    <recommendedName>
        <fullName evidence="3">ER membrane protein complex subunit 2</fullName>
    </recommendedName>
</protein>
<reference evidence="6 7" key="1">
    <citation type="journal article" date="2019" name="Nat. Plants">
        <title>Stout camphor tree genome fills gaps in understanding of flowering plant genome evolution.</title>
        <authorList>
            <person name="Chaw S.M."/>
            <person name="Liu Y.C."/>
            <person name="Wu Y.W."/>
            <person name="Wang H.Y."/>
            <person name="Lin C.I."/>
            <person name="Wu C.S."/>
            <person name="Ke H.M."/>
            <person name="Chang L.Y."/>
            <person name="Hsu C.Y."/>
            <person name="Yang H.T."/>
            <person name="Sudianto E."/>
            <person name="Hsu M.H."/>
            <person name="Wu K.P."/>
            <person name="Wang L.N."/>
            <person name="Leebens-Mack J.H."/>
            <person name="Tsai I.J."/>
        </authorList>
    </citation>
    <scope>NUCLEOTIDE SEQUENCE [LARGE SCALE GENOMIC DNA]</scope>
    <source>
        <strain evidence="7">cv. Chaw 1501</strain>
        <tissue evidence="6">Young leaves</tissue>
    </source>
</reference>
<gene>
    <name evidence="6" type="ORF">CKAN_01092400</name>
</gene>
<evidence type="ECO:0000256" key="1">
    <source>
        <dbReference type="ARBA" id="ARBA00022737"/>
    </source>
</evidence>
<proteinExistence type="inferred from homology"/>
<name>A0A3S3N7I3_9MAGN</name>
<feature type="region of interest" description="Disordered" evidence="4">
    <location>
        <begin position="32"/>
        <end position="58"/>
    </location>
</feature>
<feature type="compositionally biased region" description="Polar residues" evidence="4">
    <location>
        <begin position="32"/>
        <end position="44"/>
    </location>
</feature>
<comment type="caution">
    <text evidence="6">The sequence shown here is derived from an EMBL/GenBank/DDBJ whole genome shotgun (WGS) entry which is preliminary data.</text>
</comment>
<evidence type="ECO:0000256" key="4">
    <source>
        <dbReference type="SAM" id="MobiDB-lite"/>
    </source>
</evidence>
<keyword evidence="3" id="KW-0256">Endoplasmic reticulum</keyword>
<dbReference type="STRING" id="337451.A0A3S3N7I3"/>
<keyword evidence="7" id="KW-1185">Reference proteome</keyword>